<evidence type="ECO:0000313" key="3">
    <source>
        <dbReference type="Proteomes" id="UP000322267"/>
    </source>
</evidence>
<gene>
    <name evidence="2" type="ORF">FZC78_09645</name>
</gene>
<organism evidence="2 3">
    <name type="scientific">Rossellomorea vietnamensis</name>
    <dbReference type="NCBI Taxonomy" id="218284"/>
    <lineage>
        <taxon>Bacteria</taxon>
        <taxon>Bacillati</taxon>
        <taxon>Bacillota</taxon>
        <taxon>Bacilli</taxon>
        <taxon>Bacillales</taxon>
        <taxon>Bacillaceae</taxon>
        <taxon>Rossellomorea</taxon>
    </lineage>
</organism>
<evidence type="ECO:0000256" key="1">
    <source>
        <dbReference type="SAM" id="Phobius"/>
    </source>
</evidence>
<dbReference type="SUPFAM" id="SSF158560">
    <property type="entry name" value="BH3980-like"/>
    <property type="match status" value="1"/>
</dbReference>
<dbReference type="EMBL" id="VTEI01000003">
    <property type="protein sequence ID" value="TYS18077.1"/>
    <property type="molecule type" value="Genomic_DNA"/>
</dbReference>
<protein>
    <submittedName>
        <fullName evidence="2">DUF1129 family protein</fullName>
    </submittedName>
</protein>
<feature type="transmembrane region" description="Helical" evidence="1">
    <location>
        <begin position="131"/>
        <end position="153"/>
    </location>
</feature>
<dbReference type="AlphaFoldDB" id="A0A5D4NV12"/>
<dbReference type="InterPro" id="IPR009214">
    <property type="entry name" value="DUF1129"/>
</dbReference>
<dbReference type="SUPFAM" id="SSF103473">
    <property type="entry name" value="MFS general substrate transporter"/>
    <property type="match status" value="1"/>
</dbReference>
<feature type="transmembrane region" description="Helical" evidence="1">
    <location>
        <begin position="100"/>
        <end position="125"/>
    </location>
</feature>
<dbReference type="PANTHER" id="PTHR41307:SF1">
    <property type="entry name" value="MEMBRANE PROTEIN"/>
    <property type="match status" value="1"/>
</dbReference>
<dbReference type="PANTHER" id="PTHR41307">
    <property type="entry name" value="MEMBRANE PROTEIN-RELATED"/>
    <property type="match status" value="1"/>
</dbReference>
<proteinExistence type="predicted"/>
<keyword evidence="1" id="KW-1133">Transmembrane helix</keyword>
<keyword evidence="1" id="KW-0812">Transmembrane</keyword>
<keyword evidence="1" id="KW-0472">Membrane</keyword>
<accession>A0A5D4NV12</accession>
<dbReference type="Gene3D" id="1.10.1900.10">
    <property type="entry name" value="c-terminal domain of poly(a) binding protein"/>
    <property type="match status" value="1"/>
</dbReference>
<feature type="transmembrane region" description="Helical" evidence="1">
    <location>
        <begin position="165"/>
        <end position="185"/>
    </location>
</feature>
<feature type="transmembrane region" description="Helical" evidence="1">
    <location>
        <begin position="197"/>
        <end position="216"/>
    </location>
</feature>
<comment type="caution">
    <text evidence="2">The sequence shown here is derived from an EMBL/GenBank/DDBJ whole genome shotgun (WGS) entry which is preliminary data.</text>
</comment>
<dbReference type="Proteomes" id="UP000322267">
    <property type="component" value="Unassembled WGS sequence"/>
</dbReference>
<reference evidence="2 3" key="1">
    <citation type="submission" date="2019-08" db="EMBL/GenBank/DDBJ databases">
        <title>Bacillus genomes from the desert of Cuatro Cienegas, Coahuila.</title>
        <authorList>
            <person name="Olmedo-Alvarez G."/>
        </authorList>
    </citation>
    <scope>NUCLEOTIDE SEQUENCE [LARGE SCALE GENOMIC DNA]</scope>
    <source>
        <strain evidence="2 3">CH34_1T</strain>
    </source>
</reference>
<evidence type="ECO:0000313" key="2">
    <source>
        <dbReference type="EMBL" id="TYS18077.1"/>
    </source>
</evidence>
<name>A0A5D4NV12_9BACI</name>
<sequence>MQFLKEGKRVTAKELIEINNERREKLNKENKKYYEDMLLYIRMSDVAEQDGEELLLEILEHLLEAQENGQSAEEVFGDQPKKYCDELLRDLPKEPTKNKLLMYFYITASGMAWFFLVDGIFSLFFPTDKGIPLTPIIVSILFTGAMVLLILKLMKWTTYKKKSNLLLMFSGAVTFMGWIGLLVYLGMQNAFQYEMAWPMYTSLVAAVILFTLSWILRHRVIKF</sequence>
<dbReference type="Pfam" id="PF06570">
    <property type="entry name" value="DUF1129"/>
    <property type="match status" value="1"/>
</dbReference>
<dbReference type="InterPro" id="IPR036259">
    <property type="entry name" value="MFS_trans_sf"/>
</dbReference>
<dbReference type="OrthoDB" id="1655249at2"/>